<dbReference type="PANTHER" id="PTHR33209:SF1">
    <property type="entry name" value="PEPTIDASE S49 DOMAIN-CONTAINING PROTEIN"/>
    <property type="match status" value="1"/>
</dbReference>
<evidence type="ECO:0000256" key="6">
    <source>
        <dbReference type="ARBA" id="ARBA00023136"/>
    </source>
</evidence>
<evidence type="ECO:0000256" key="4">
    <source>
        <dbReference type="ARBA" id="ARBA00022801"/>
    </source>
</evidence>
<organism evidence="9 10">
    <name type="scientific">Limnohabitans planktonicus II-D5</name>
    <dbReference type="NCBI Taxonomy" id="1293045"/>
    <lineage>
        <taxon>Bacteria</taxon>
        <taxon>Pseudomonadati</taxon>
        <taxon>Pseudomonadota</taxon>
        <taxon>Betaproteobacteria</taxon>
        <taxon>Burkholderiales</taxon>
        <taxon>Comamonadaceae</taxon>
        <taxon>Limnohabitans</taxon>
    </lineage>
</organism>
<keyword evidence="10" id="KW-1185">Reference proteome</keyword>
<dbReference type="CDD" id="cd07018">
    <property type="entry name" value="S49_SppA_67K_type"/>
    <property type="match status" value="1"/>
</dbReference>
<dbReference type="SUPFAM" id="SSF52096">
    <property type="entry name" value="ClpP/crotonase"/>
    <property type="match status" value="2"/>
</dbReference>
<dbReference type="OrthoDB" id="9764363at2"/>
<evidence type="ECO:0000256" key="7">
    <source>
        <dbReference type="PIRSR" id="PIRSR001217-1"/>
    </source>
</evidence>
<dbReference type="InterPro" id="IPR047217">
    <property type="entry name" value="S49_SppA_67K_type_N"/>
</dbReference>
<name>A0A2T7UB53_9BURK</name>
<dbReference type="Pfam" id="PF01343">
    <property type="entry name" value="Peptidase_S49"/>
    <property type="match status" value="2"/>
</dbReference>
<comment type="similarity">
    <text evidence="2">Belongs to the peptidase S49 family.</text>
</comment>
<dbReference type="GO" id="GO:0008236">
    <property type="term" value="F:serine-type peptidase activity"/>
    <property type="evidence" value="ECO:0007669"/>
    <property type="project" value="UniProtKB-KW"/>
</dbReference>
<feature type="domain" description="Peptidase S49" evidence="8">
    <location>
        <begin position="110"/>
        <end position="255"/>
    </location>
</feature>
<dbReference type="InterPro" id="IPR004634">
    <property type="entry name" value="Pept_S49_pIV"/>
</dbReference>
<dbReference type="InterPro" id="IPR002142">
    <property type="entry name" value="Peptidase_S49"/>
</dbReference>
<comment type="caution">
    <text evidence="9">The sequence shown here is derived from an EMBL/GenBank/DDBJ whole genome shotgun (WGS) entry which is preliminary data.</text>
</comment>
<feature type="active site" description="Nucleophile" evidence="7">
    <location>
        <position position="379"/>
    </location>
</feature>
<evidence type="ECO:0000259" key="8">
    <source>
        <dbReference type="Pfam" id="PF01343"/>
    </source>
</evidence>
<dbReference type="GO" id="GO:0016020">
    <property type="term" value="C:membrane"/>
    <property type="evidence" value="ECO:0007669"/>
    <property type="project" value="UniProtKB-SubCell"/>
</dbReference>
<protein>
    <submittedName>
        <fullName evidence="9">Signal peptide peptidase SppA</fullName>
    </submittedName>
</protein>
<reference evidence="9" key="1">
    <citation type="submission" date="2017-04" db="EMBL/GenBank/DDBJ databases">
        <title>Unexpected and diverse lifestyles within the genus Limnohabitans.</title>
        <authorList>
            <person name="Kasalicky V."/>
            <person name="Mehrshad M."/>
            <person name="Andrei S.-A."/>
            <person name="Salcher M."/>
            <person name="Kratochvilova H."/>
            <person name="Simek K."/>
            <person name="Ghai R."/>
        </authorList>
    </citation>
    <scope>NUCLEOTIDE SEQUENCE [LARGE SCALE GENOMIC DNA]</scope>
    <source>
        <strain evidence="9">II-D5</strain>
    </source>
</reference>
<evidence type="ECO:0000256" key="1">
    <source>
        <dbReference type="ARBA" id="ARBA00004370"/>
    </source>
</evidence>
<comment type="subcellular location">
    <subcellularLocation>
        <location evidence="1">Membrane</location>
    </subcellularLocation>
</comment>
<dbReference type="GO" id="GO:0006465">
    <property type="term" value="P:signal peptide processing"/>
    <property type="evidence" value="ECO:0007669"/>
    <property type="project" value="InterPro"/>
</dbReference>
<dbReference type="PANTHER" id="PTHR33209">
    <property type="entry name" value="PROTEASE 4"/>
    <property type="match status" value="1"/>
</dbReference>
<evidence type="ECO:0000313" key="9">
    <source>
        <dbReference type="EMBL" id="PVE41940.1"/>
    </source>
</evidence>
<evidence type="ECO:0000313" key="10">
    <source>
        <dbReference type="Proteomes" id="UP000037507"/>
    </source>
</evidence>
<dbReference type="AlphaFoldDB" id="A0A2T7UB53"/>
<dbReference type="NCBIfam" id="TIGR00706">
    <property type="entry name" value="SppA_dom"/>
    <property type="match status" value="1"/>
</dbReference>
<feature type="active site" description="Proton donor/acceptor" evidence="7">
    <location>
        <position position="178"/>
    </location>
</feature>
<keyword evidence="6" id="KW-0472">Membrane</keyword>
<keyword evidence="4" id="KW-0378">Hydrolase</keyword>
<accession>A0A2T7UB53</accession>
<proteinExistence type="inferred from homology"/>
<dbReference type="PIRSF" id="PIRSF001217">
    <property type="entry name" value="Protease_4_SppA"/>
    <property type="match status" value="1"/>
</dbReference>
<dbReference type="NCBIfam" id="TIGR00705">
    <property type="entry name" value="SppA_67K"/>
    <property type="match status" value="1"/>
</dbReference>
<dbReference type="InterPro" id="IPR047272">
    <property type="entry name" value="S49_SppA_C"/>
</dbReference>
<evidence type="ECO:0000256" key="3">
    <source>
        <dbReference type="ARBA" id="ARBA00022670"/>
    </source>
</evidence>
<evidence type="ECO:0000256" key="5">
    <source>
        <dbReference type="ARBA" id="ARBA00022825"/>
    </source>
</evidence>
<gene>
    <name evidence="9" type="ORF">H663_014440</name>
</gene>
<keyword evidence="3" id="KW-0645">Protease</keyword>
<dbReference type="Gene3D" id="3.90.226.10">
    <property type="entry name" value="2-enoyl-CoA Hydratase, Chain A, domain 1"/>
    <property type="match status" value="4"/>
</dbReference>
<dbReference type="InterPro" id="IPR004635">
    <property type="entry name" value="Pept_S49_SppA"/>
</dbReference>
<sequence length="600" mass="64692">MGLVLLVLAYGMGMVWFLYLADRVAIADHTVLVLDLKGALVEESAGGLRDKVLGELQGESTDSVRLRDLQRALALAAKDPRIDRVLLKLDGFKGGGMASLREAAGAIEMFKTSGKPVMAWSAAYDQRQYYLAAHASQVAVHPMGTVFIEGFGRQRNYYKEALDKLGIEANLIRVGQYKSAGEPFVLSQPSAQALKAEAHVYDALWKLYTQGIEQARKLPPGSVVQHIDSLPGALQAVQGNAGQLVKDWKWVDQLQTFESLRQTLMDTVGKDEDGKTFRQVGFKEYLRTQYKPVKGEHIAVIVAQGEIGNGRAPAGKIGGLSTSDLIRTATEDEDVKAIVLRVNSPGGSAFASELIRDQLRMARDKGKPVLVSMGDVAASGGYWIAMSADQVWADASTITGSIGVFAMLPTGEGLMRKLGVNTGGYRTTWLAGAYDPRKALDPRVQALVQSSVEHIYADFIGKAAQARKLDVAQVDALAQGRIWTGAQAQAHGLVDRVGSFNDAVEAARELVGKSAGANSPLPIRYWGPQVSKLQSWVQRYWVQAAAHLGWNVGPSEFAPITGLPGAVNAAVAEDFIWLKALLDQAQPFAAAAHCLCQITP</sequence>
<dbReference type="Proteomes" id="UP000037507">
    <property type="component" value="Unassembled WGS sequence"/>
</dbReference>
<dbReference type="CDD" id="cd07023">
    <property type="entry name" value="S49_Sppa_N_C"/>
    <property type="match status" value="1"/>
</dbReference>
<dbReference type="InterPro" id="IPR029045">
    <property type="entry name" value="ClpP/crotonase-like_dom_sf"/>
</dbReference>
<keyword evidence="5" id="KW-0720">Serine protease</keyword>
<dbReference type="EMBL" id="LFYT02000021">
    <property type="protein sequence ID" value="PVE41940.1"/>
    <property type="molecule type" value="Genomic_DNA"/>
</dbReference>
<dbReference type="RefSeq" id="WP_053172848.1">
    <property type="nucleotide sequence ID" value="NZ_LFYT02000021.1"/>
</dbReference>
<feature type="domain" description="Peptidase S49" evidence="8">
    <location>
        <begin position="362"/>
        <end position="511"/>
    </location>
</feature>
<evidence type="ECO:0000256" key="2">
    <source>
        <dbReference type="ARBA" id="ARBA00008683"/>
    </source>
</evidence>